<dbReference type="GO" id="GO:0030258">
    <property type="term" value="P:lipid modification"/>
    <property type="evidence" value="ECO:0007669"/>
    <property type="project" value="TreeGrafter"/>
</dbReference>
<feature type="transmembrane region" description="Helical" evidence="7">
    <location>
        <begin position="60"/>
        <end position="89"/>
    </location>
</feature>
<dbReference type="PANTHER" id="PTHR13906">
    <property type="entry name" value="PORCUPINE"/>
    <property type="match status" value="1"/>
</dbReference>
<evidence type="ECO:0000256" key="2">
    <source>
        <dbReference type="ARBA" id="ARBA00022679"/>
    </source>
</evidence>
<evidence type="ECO:0000256" key="5">
    <source>
        <dbReference type="ARBA" id="ARBA00023136"/>
    </source>
</evidence>
<keyword evidence="6" id="KW-0012">Acyltransferase</keyword>
<evidence type="ECO:0000313" key="8">
    <source>
        <dbReference type="EMBL" id="KNC51062.1"/>
    </source>
</evidence>
<dbReference type="EMBL" id="GL349464">
    <property type="protein sequence ID" value="KNC51062.1"/>
    <property type="molecule type" value="Genomic_DNA"/>
</dbReference>
<dbReference type="InterPro" id="IPR049941">
    <property type="entry name" value="LPLAT_7/PORCN-like"/>
</dbReference>
<comment type="subcellular location">
    <subcellularLocation>
        <location evidence="1">Membrane</location>
        <topology evidence="1">Multi-pass membrane protein</topology>
    </subcellularLocation>
</comment>
<dbReference type="OrthoDB" id="286734at2759"/>
<dbReference type="Proteomes" id="UP000054408">
    <property type="component" value="Unassembled WGS sequence"/>
</dbReference>
<evidence type="ECO:0000313" key="9">
    <source>
        <dbReference type="Proteomes" id="UP000054408"/>
    </source>
</evidence>
<keyword evidence="9" id="KW-1185">Reference proteome</keyword>
<dbReference type="STRING" id="461836.A0A0L0DFH4"/>
<keyword evidence="5 7" id="KW-0472">Membrane</keyword>
<feature type="transmembrane region" description="Helical" evidence="7">
    <location>
        <begin position="95"/>
        <end position="115"/>
    </location>
</feature>
<dbReference type="Pfam" id="PF03062">
    <property type="entry name" value="MBOAT"/>
    <property type="match status" value="1"/>
</dbReference>
<sequence length="442" mass="47635">MSWTEMLPEPLCSLPPDQAANVVCMVAAYPLALVAEPLASSVAKATGAGMAKARMGVGSGIGLAFCLLALGVRGMAALFTPLAGAWLLLTTLPKAYVHLGVLVFMLTALSCAHAWRMYTDPYGWTLDFTGPLMIATVKVTSMAFSVADGVNKPWAVLDSDGHKIGRGYAAVLRSWQALALDAPPTLEEYISFLLYFPVVLAGPVVDMRAYLQLVRCGPQASLAARSWEAVKRLGLAIGCYGVFVLLSEHFPQSLYFDPAFIGEHSLGYRALYMYLAQTGLRFRYYFAFALAEGACRGAGLVAVTNVDIVAIETAQNFKVAVENWNIGVARWLKLYVYHRVAPGSSFINVLATNVAGAIWHGFYPGYYLAFLLGSFCTQFSRLVRRKLRPHALAAGTWVKAGYDTVGWAGSALILGYGSVPRLTYGAHCTTASLGSSSRAWSC</sequence>
<dbReference type="GeneID" id="25566073"/>
<keyword evidence="4 7" id="KW-1133">Transmembrane helix</keyword>
<dbReference type="RefSeq" id="XP_013756523.1">
    <property type="nucleotide sequence ID" value="XM_013901069.1"/>
</dbReference>
<dbReference type="AlphaFoldDB" id="A0A0L0DFH4"/>
<keyword evidence="2 8" id="KW-0808">Transferase</keyword>
<dbReference type="InterPro" id="IPR004299">
    <property type="entry name" value="MBOAT_fam"/>
</dbReference>
<feature type="transmembrane region" description="Helical" evidence="7">
    <location>
        <begin position="20"/>
        <end position="39"/>
    </location>
</feature>
<dbReference type="GO" id="GO:0016746">
    <property type="term" value="F:acyltransferase activity"/>
    <property type="evidence" value="ECO:0007669"/>
    <property type="project" value="UniProtKB-KW"/>
</dbReference>
<keyword evidence="3 7" id="KW-0812">Transmembrane</keyword>
<reference evidence="8 9" key="1">
    <citation type="submission" date="2010-05" db="EMBL/GenBank/DDBJ databases">
        <title>The Genome Sequence of Thecamonas trahens ATCC 50062.</title>
        <authorList>
            <consortium name="The Broad Institute Genome Sequencing Platform"/>
            <person name="Russ C."/>
            <person name="Cuomo C."/>
            <person name="Shea T."/>
            <person name="Young S.K."/>
            <person name="Zeng Q."/>
            <person name="Koehrsen M."/>
            <person name="Haas B."/>
            <person name="Borodovsky M."/>
            <person name="Guigo R."/>
            <person name="Alvarado L."/>
            <person name="Berlin A."/>
            <person name="Bochicchio J."/>
            <person name="Borenstein D."/>
            <person name="Chapman S."/>
            <person name="Chen Z."/>
            <person name="Freedman E."/>
            <person name="Gellesch M."/>
            <person name="Goldberg J."/>
            <person name="Griggs A."/>
            <person name="Gujja S."/>
            <person name="Heilman E."/>
            <person name="Heiman D."/>
            <person name="Hepburn T."/>
            <person name="Howarth C."/>
            <person name="Jen D."/>
            <person name="Larson L."/>
            <person name="Mehta T."/>
            <person name="Park D."/>
            <person name="Pearson M."/>
            <person name="Roberts A."/>
            <person name="Saif S."/>
            <person name="Shenoy N."/>
            <person name="Sisk P."/>
            <person name="Stolte C."/>
            <person name="Sykes S."/>
            <person name="Thomson T."/>
            <person name="Walk T."/>
            <person name="White J."/>
            <person name="Yandava C."/>
            <person name="Burger G."/>
            <person name="Gray M.W."/>
            <person name="Holland P.W.H."/>
            <person name="King N."/>
            <person name="Lang F.B.F."/>
            <person name="Roger A.J."/>
            <person name="Ruiz-Trillo I."/>
            <person name="Lander E."/>
            <person name="Nusbaum C."/>
        </authorList>
    </citation>
    <scope>NUCLEOTIDE SEQUENCE [LARGE SCALE GENOMIC DNA]</scope>
    <source>
        <strain evidence="8 9">ATCC 50062</strain>
    </source>
</reference>
<accession>A0A0L0DFH4</accession>
<dbReference type="eggNOG" id="KOG2704">
    <property type="taxonomic scope" value="Eukaryota"/>
</dbReference>
<feature type="transmembrane region" description="Helical" evidence="7">
    <location>
        <begin position="365"/>
        <end position="383"/>
    </location>
</feature>
<gene>
    <name evidence="8" type="ORF">AMSG_07046</name>
</gene>
<organism evidence="8 9">
    <name type="scientific">Thecamonas trahens ATCC 50062</name>
    <dbReference type="NCBI Taxonomy" id="461836"/>
    <lineage>
        <taxon>Eukaryota</taxon>
        <taxon>Apusozoa</taxon>
        <taxon>Apusomonadida</taxon>
        <taxon>Apusomonadidae</taxon>
        <taxon>Thecamonas</taxon>
    </lineage>
</organism>
<evidence type="ECO:0000256" key="1">
    <source>
        <dbReference type="ARBA" id="ARBA00004141"/>
    </source>
</evidence>
<evidence type="ECO:0000256" key="4">
    <source>
        <dbReference type="ARBA" id="ARBA00022989"/>
    </source>
</evidence>
<name>A0A0L0DFH4_THETB</name>
<dbReference type="GO" id="GO:0016020">
    <property type="term" value="C:membrane"/>
    <property type="evidence" value="ECO:0007669"/>
    <property type="project" value="UniProtKB-SubCell"/>
</dbReference>
<evidence type="ECO:0000256" key="7">
    <source>
        <dbReference type="SAM" id="Phobius"/>
    </source>
</evidence>
<dbReference type="OMA" id="FFNITQY"/>
<protein>
    <submittedName>
        <fullName evidence="8">Membrane bound O-acyl transferase</fullName>
    </submittedName>
</protein>
<proteinExistence type="predicted"/>
<evidence type="ECO:0000256" key="3">
    <source>
        <dbReference type="ARBA" id="ARBA00022692"/>
    </source>
</evidence>
<dbReference type="PANTHER" id="PTHR13906:SF4">
    <property type="entry name" value="LYSOPHOSPHOLIPID ACYLTRANSFERASE 6"/>
    <property type="match status" value="1"/>
</dbReference>
<evidence type="ECO:0000256" key="6">
    <source>
        <dbReference type="ARBA" id="ARBA00023315"/>
    </source>
</evidence>